<dbReference type="FunFam" id="3.30.70.2740:FF:000003">
    <property type="entry name" value="Oxidoreductase, FAD-binding, putative"/>
    <property type="match status" value="1"/>
</dbReference>
<dbReference type="SUPFAM" id="SSF55103">
    <property type="entry name" value="FAD-linked oxidases, C-terminal domain"/>
    <property type="match status" value="1"/>
</dbReference>
<sequence length="1039" mass="115383">MTELTAVVDNKLTKTLPLLAPESALNQNVREYIIELERSAYAGDIEVSYSSRLAVATDNSIYQQLPQAVLHPKSTEDLGIIATIANAWPEVTFSARGGGTGTNGQSLTPGIVVDTSRHMNKILEHNIDEGWVRVQSGVIKDALNDFLRPFGYFFSPDLSTSNRATVGGMISTDASGQGSLVYGKTSDHVLALTSVLANGDVINTEPMALSDARSRAEVNDSLGVILQQILQTCVQKREQIIAKFPRLNRFLTGYDLEHAYNEDEQLIDISRLIAGAEGSLAFVSEAKLNITKIPKYTALVNVKYDLFESALRHAPSMIAANATSVETVDSTVLNMARADIIWHSVSELITDVENKTMLGLNMVEYNSDDKEEIEAKIAMLSNRLQTAAEEETDGVIGFQVTYDRTEINKIYAMRKKSVGLLGKVKGIKKPIAFAEDTAVPPENLADFIMEFRDLLDSHGLKYGMFGHVDAGVLHVRPALDLCDIEQEKLVNQISDQVVALVAKYGGLMWGEHGKGYRSEYAPEFFGEELYAELRKVKSAFDPLNKMNPGKICTPFDSSAIMVKVADTKRATFDRTIPIAFKNEFEPAMSCNGNGLCFNYDVTSPMCPSSKITHDRRHSPKGRAGLIREWLRLLSKEDVDTSSLSYHQFKSNWLQKLGNAKTKKDDFSQEVFESMNGCLACKSCSSQCPVGVDVPDFRAKFLSIYYQRYSRPLKDYFVANVEILSPAMAKFPRFFNFFLDSAIVKAGIKKVIGYVDAPLLSYPTLASRVSSIECTHDIAALQRLSEADRANYVVIVQDPFTSFYDAQCVEKMIIVVKKLGYQPVLLPFSPNGKAQHVKGFLERFEKTAQTTSTLLNRISALNMTMIGADASLVLCYRDEYAKILGKARGQFLVNTLTEWLSEVPNERITPLVKSIKTQESTDVLDAKTTYKLLAHCTEKTALPKTESQWKDLFTLFGLELDIVPVGCCGMAGTYGHEVEQLENSKGIYDLSWSKPVQNAAKNKNKILATGYSCRSQVKRFDNERPQHPIEAICDILMEVN</sequence>
<dbReference type="Proteomes" id="UP000009282">
    <property type="component" value="Chromosome"/>
</dbReference>
<keyword evidence="8" id="KW-0411">Iron-sulfur</keyword>
<dbReference type="GO" id="GO:0046872">
    <property type="term" value="F:metal ion binding"/>
    <property type="evidence" value="ECO:0007669"/>
    <property type="project" value="UniProtKB-KW"/>
</dbReference>
<dbReference type="GO" id="GO:0051539">
    <property type="term" value="F:4 iron, 4 sulfur cluster binding"/>
    <property type="evidence" value="ECO:0007669"/>
    <property type="project" value="UniProtKB-KW"/>
</dbReference>
<dbReference type="InterPro" id="IPR016164">
    <property type="entry name" value="FAD-linked_Oxase-like_C"/>
</dbReference>
<keyword evidence="3" id="KW-0285">Flavoprotein</keyword>
<evidence type="ECO:0000256" key="11">
    <source>
        <dbReference type="ARBA" id="ARBA00060924"/>
    </source>
</evidence>
<evidence type="ECO:0000256" key="5">
    <source>
        <dbReference type="ARBA" id="ARBA00022827"/>
    </source>
</evidence>
<dbReference type="InterPro" id="IPR016171">
    <property type="entry name" value="Vanillyl_alc_oxidase_C-sub2"/>
</dbReference>
<comment type="catalytic activity">
    <reaction evidence="10">
        <text>(R)-2-hydroxyglutarate + A = 2-oxoglutarate + AH2</text>
        <dbReference type="Rhea" id="RHEA:38295"/>
        <dbReference type="ChEBI" id="CHEBI:13193"/>
        <dbReference type="ChEBI" id="CHEBI:15801"/>
        <dbReference type="ChEBI" id="CHEBI:16810"/>
        <dbReference type="ChEBI" id="CHEBI:17499"/>
        <dbReference type="EC" id="1.1.99.39"/>
    </reaction>
    <physiologicalReaction direction="left-to-right" evidence="10">
        <dbReference type="Rhea" id="RHEA:38296"/>
    </physiologicalReaction>
</comment>
<dbReference type="Gene3D" id="3.30.465.10">
    <property type="match status" value="1"/>
</dbReference>
<dbReference type="SUPFAM" id="SSF56176">
    <property type="entry name" value="FAD-binding/transporter-associated domain-like"/>
    <property type="match status" value="1"/>
</dbReference>
<dbReference type="GO" id="GO:0008720">
    <property type="term" value="F:D-lactate dehydrogenase (NAD+) activity"/>
    <property type="evidence" value="ECO:0007669"/>
    <property type="project" value="TreeGrafter"/>
</dbReference>
<dbReference type="GO" id="GO:1903457">
    <property type="term" value="P:lactate catabolic process"/>
    <property type="evidence" value="ECO:0007669"/>
    <property type="project" value="TreeGrafter"/>
</dbReference>
<dbReference type="HOGENOM" id="CLU_010756_1_0_6"/>
<keyword evidence="4" id="KW-0479">Metal-binding</keyword>
<dbReference type="PANTHER" id="PTHR11748">
    <property type="entry name" value="D-LACTATE DEHYDROGENASE"/>
    <property type="match status" value="1"/>
</dbReference>
<dbReference type="STRING" id="1085623.GNIT_1619"/>
<evidence type="ECO:0000256" key="12">
    <source>
        <dbReference type="ARBA" id="ARBA00067680"/>
    </source>
</evidence>
<dbReference type="PANTHER" id="PTHR11748:SF119">
    <property type="entry name" value="D-2-HYDROXYGLUTARATE DEHYDROGENASE"/>
    <property type="match status" value="1"/>
</dbReference>
<dbReference type="Gene3D" id="3.30.70.2740">
    <property type="match status" value="1"/>
</dbReference>
<evidence type="ECO:0000256" key="7">
    <source>
        <dbReference type="ARBA" id="ARBA00023004"/>
    </source>
</evidence>
<dbReference type="GO" id="GO:0071949">
    <property type="term" value="F:FAD binding"/>
    <property type="evidence" value="ECO:0007669"/>
    <property type="project" value="InterPro"/>
</dbReference>
<dbReference type="eggNOG" id="COG0247">
    <property type="taxonomic scope" value="Bacteria"/>
</dbReference>
<dbReference type="InterPro" id="IPR036318">
    <property type="entry name" value="FAD-bd_PCMH-like_sf"/>
</dbReference>
<dbReference type="PROSITE" id="PS51387">
    <property type="entry name" value="FAD_PCMH"/>
    <property type="match status" value="1"/>
</dbReference>
<evidence type="ECO:0000259" key="14">
    <source>
        <dbReference type="PROSITE" id="PS51387"/>
    </source>
</evidence>
<dbReference type="GO" id="GO:0051990">
    <property type="term" value="F:(R)-2-hydroxyglutarate dehydrogenase activity"/>
    <property type="evidence" value="ECO:0007669"/>
    <property type="project" value="UniProtKB-EC"/>
</dbReference>
<dbReference type="GO" id="GO:0004458">
    <property type="term" value="F:D-lactate dehydrogenase (cytochrome) activity"/>
    <property type="evidence" value="ECO:0007669"/>
    <property type="project" value="TreeGrafter"/>
</dbReference>
<dbReference type="InterPro" id="IPR004113">
    <property type="entry name" value="FAD-bd_oxidored_4_C"/>
</dbReference>
<evidence type="ECO:0000256" key="9">
    <source>
        <dbReference type="ARBA" id="ARBA00039003"/>
    </source>
</evidence>
<dbReference type="RefSeq" id="WP_014108610.1">
    <property type="nucleotide sequence ID" value="NC_016041.1"/>
</dbReference>
<evidence type="ECO:0000256" key="1">
    <source>
        <dbReference type="ARBA" id="ARBA00001974"/>
    </source>
</evidence>
<dbReference type="InterPro" id="IPR017900">
    <property type="entry name" value="4Fe4S_Fe_S_CS"/>
</dbReference>
<evidence type="ECO:0000256" key="10">
    <source>
        <dbReference type="ARBA" id="ARBA00051291"/>
    </source>
</evidence>
<dbReference type="InterPro" id="IPR016169">
    <property type="entry name" value="FAD-bd_PCMH_sub2"/>
</dbReference>
<dbReference type="EC" id="1.1.99.39" evidence="9"/>
<comment type="cofactor">
    <cofactor evidence="1">
        <name>FAD</name>
        <dbReference type="ChEBI" id="CHEBI:57692"/>
    </cofactor>
</comment>
<dbReference type="PROSITE" id="PS51379">
    <property type="entry name" value="4FE4S_FER_2"/>
    <property type="match status" value="1"/>
</dbReference>
<evidence type="ECO:0000256" key="8">
    <source>
        <dbReference type="ARBA" id="ARBA00023014"/>
    </source>
</evidence>
<dbReference type="Gene3D" id="1.10.45.10">
    <property type="entry name" value="Vanillyl-alcohol Oxidase, Chain A, domain 4"/>
    <property type="match status" value="1"/>
</dbReference>
<evidence type="ECO:0000313" key="16">
    <source>
        <dbReference type="Proteomes" id="UP000009282"/>
    </source>
</evidence>
<evidence type="ECO:0000256" key="3">
    <source>
        <dbReference type="ARBA" id="ARBA00022630"/>
    </source>
</evidence>
<dbReference type="AlphaFoldDB" id="G4QHA5"/>
<dbReference type="InterPro" id="IPR017896">
    <property type="entry name" value="4Fe4S_Fe-S-bd"/>
</dbReference>
<evidence type="ECO:0000259" key="13">
    <source>
        <dbReference type="PROSITE" id="PS51379"/>
    </source>
</evidence>
<dbReference type="eggNOG" id="COG0277">
    <property type="taxonomic scope" value="Bacteria"/>
</dbReference>
<keyword evidence="2" id="KW-0004">4Fe-4S</keyword>
<dbReference type="SUPFAM" id="SSF46548">
    <property type="entry name" value="alpha-helical ferredoxin"/>
    <property type="match status" value="1"/>
</dbReference>
<dbReference type="InterPro" id="IPR006094">
    <property type="entry name" value="Oxid_FAD_bind_N"/>
</dbReference>
<evidence type="ECO:0000256" key="2">
    <source>
        <dbReference type="ARBA" id="ARBA00022485"/>
    </source>
</evidence>
<comment type="similarity">
    <text evidence="11">In the N-terminal section; belongs to the FAD-binding oxidoreductase/transferase type 4 family.</text>
</comment>
<organism evidence="15 16">
    <name type="scientific">Glaciecola nitratireducens (strain JCM 12485 / KCTC 12276 / FR1064)</name>
    <dbReference type="NCBI Taxonomy" id="1085623"/>
    <lineage>
        <taxon>Bacteria</taxon>
        <taxon>Pseudomonadati</taxon>
        <taxon>Pseudomonadota</taxon>
        <taxon>Gammaproteobacteria</taxon>
        <taxon>Alteromonadales</taxon>
        <taxon>Alteromonadaceae</taxon>
        <taxon>Brumicola</taxon>
    </lineage>
</organism>
<keyword evidence="5" id="KW-0274">FAD</keyword>
<gene>
    <name evidence="15" type="ordered locus">GNIT_1619</name>
</gene>
<dbReference type="OrthoDB" id="9811557at2"/>
<feature type="domain" description="4Fe-4S ferredoxin-type" evidence="13">
    <location>
        <begin position="666"/>
        <end position="697"/>
    </location>
</feature>
<name>G4QHA5_GLANF</name>
<evidence type="ECO:0000256" key="6">
    <source>
        <dbReference type="ARBA" id="ARBA00023002"/>
    </source>
</evidence>
<dbReference type="Pfam" id="PF02913">
    <property type="entry name" value="FAD-oxidase_C"/>
    <property type="match status" value="1"/>
</dbReference>
<evidence type="ECO:0000313" key="15">
    <source>
        <dbReference type="EMBL" id="AEP29736.1"/>
    </source>
</evidence>
<dbReference type="EMBL" id="CP003060">
    <property type="protein sequence ID" value="AEP29736.1"/>
    <property type="molecule type" value="Genomic_DNA"/>
</dbReference>
<proteinExistence type="inferred from homology"/>
<reference evidence="15 16" key="1">
    <citation type="journal article" date="2011" name="J. Bacteriol.">
        <title>Complete genome sequence of seawater bacterium Glaciecola nitratireducens FR1064T.</title>
        <authorList>
            <person name="Bian F."/>
            <person name="Qin Q.L."/>
            <person name="Xie B.B."/>
            <person name="Shu Y.L."/>
            <person name="Zhang X.Y."/>
            <person name="Yu Y."/>
            <person name="Chen B."/>
            <person name="Chen X.L."/>
            <person name="Zhou B.C."/>
            <person name="Zhang Y.Z."/>
        </authorList>
    </citation>
    <scope>NUCLEOTIDE SEQUENCE [LARGE SCALE GENOMIC DNA]</scope>
    <source>
        <strain evidence="16">JCM 12485 / KCTC 12276 / FR1064</strain>
    </source>
</reference>
<keyword evidence="16" id="KW-1185">Reference proteome</keyword>
<dbReference type="PROSITE" id="PS00198">
    <property type="entry name" value="4FE4S_FER_1"/>
    <property type="match status" value="1"/>
</dbReference>
<accession>G4QHA5</accession>
<dbReference type="InterPro" id="IPR016166">
    <property type="entry name" value="FAD-bd_PCMH"/>
</dbReference>
<evidence type="ECO:0000256" key="4">
    <source>
        <dbReference type="ARBA" id="ARBA00022723"/>
    </source>
</evidence>
<keyword evidence="6" id="KW-0560">Oxidoreductase</keyword>
<protein>
    <recommendedName>
        <fullName evidence="12">D-2-hydroxyglutarate dehydrogenase</fullName>
        <ecNumber evidence="9">1.1.99.39</ecNumber>
    </recommendedName>
</protein>
<dbReference type="KEGG" id="gni:GNIT_1619"/>
<feature type="domain" description="FAD-binding PCMH-type" evidence="14">
    <location>
        <begin position="62"/>
        <end position="293"/>
    </location>
</feature>
<keyword evidence="7" id="KW-0408">Iron</keyword>
<dbReference type="Pfam" id="PF01565">
    <property type="entry name" value="FAD_binding_4"/>
    <property type="match status" value="1"/>
</dbReference>